<evidence type="ECO:0000313" key="2">
    <source>
        <dbReference type="EMBL" id="SVD41007.1"/>
    </source>
</evidence>
<dbReference type="GO" id="GO:0016757">
    <property type="term" value="F:glycosyltransferase activity"/>
    <property type="evidence" value="ECO:0007669"/>
    <property type="project" value="TreeGrafter"/>
</dbReference>
<dbReference type="InterPro" id="IPR050194">
    <property type="entry name" value="Glycosyltransferase_grp1"/>
</dbReference>
<dbReference type="CDD" id="cd03801">
    <property type="entry name" value="GT4_PimA-like"/>
    <property type="match status" value="1"/>
</dbReference>
<feature type="domain" description="Glycosyltransferase subfamily 4-like N-terminal" evidence="1">
    <location>
        <begin position="18"/>
        <end position="155"/>
    </location>
</feature>
<dbReference type="EMBL" id="UINC01148868">
    <property type="protein sequence ID" value="SVD41007.1"/>
    <property type="molecule type" value="Genomic_DNA"/>
</dbReference>
<organism evidence="2">
    <name type="scientific">marine metagenome</name>
    <dbReference type="NCBI Taxonomy" id="408172"/>
    <lineage>
        <taxon>unclassified sequences</taxon>
        <taxon>metagenomes</taxon>
        <taxon>ecological metagenomes</taxon>
    </lineage>
</organism>
<dbReference type="SUPFAM" id="SSF53756">
    <property type="entry name" value="UDP-Glycosyltransferase/glycogen phosphorylase"/>
    <property type="match status" value="1"/>
</dbReference>
<gene>
    <name evidence="2" type="ORF">METZ01_LOCUS393861</name>
</gene>
<dbReference type="PANTHER" id="PTHR45947:SF3">
    <property type="entry name" value="SULFOQUINOVOSYL TRANSFERASE SQD2"/>
    <property type="match status" value="1"/>
</dbReference>
<dbReference type="Gene3D" id="3.40.50.2000">
    <property type="entry name" value="Glycogen Phosphorylase B"/>
    <property type="match status" value="2"/>
</dbReference>
<sequence length="208" mass="23713">MLKKSVLMVVDKYPATYGHTTVINNLCVELRRLGVKVAIGAFSFDEKPPDDIEYLKLNRLKLLLSGIDSLEFDIIHSHQTLPNYFLFSRRSSKIKILHYHGASNMLQRINFKIFMKLYRNCFTKIISVSNAGISQMKDMIGHVNATVLYNGVTDEFFTEEITTHKKGTPQLLFVSALRKYKQTSVLVNLMSKLLEVFPDAHLQIVGDG</sequence>
<dbReference type="Pfam" id="PF13439">
    <property type="entry name" value="Glyco_transf_4"/>
    <property type="match status" value="1"/>
</dbReference>
<dbReference type="InterPro" id="IPR028098">
    <property type="entry name" value="Glyco_trans_4-like_N"/>
</dbReference>
<feature type="non-terminal residue" evidence="2">
    <location>
        <position position="208"/>
    </location>
</feature>
<protein>
    <recommendedName>
        <fullName evidence="1">Glycosyltransferase subfamily 4-like N-terminal domain-containing protein</fullName>
    </recommendedName>
</protein>
<evidence type="ECO:0000259" key="1">
    <source>
        <dbReference type="Pfam" id="PF13439"/>
    </source>
</evidence>
<accession>A0A382V3I2</accession>
<reference evidence="2" key="1">
    <citation type="submission" date="2018-05" db="EMBL/GenBank/DDBJ databases">
        <authorList>
            <person name="Lanie J.A."/>
            <person name="Ng W.-L."/>
            <person name="Kazmierczak K.M."/>
            <person name="Andrzejewski T.M."/>
            <person name="Davidsen T.M."/>
            <person name="Wayne K.J."/>
            <person name="Tettelin H."/>
            <person name="Glass J.I."/>
            <person name="Rusch D."/>
            <person name="Podicherti R."/>
            <person name="Tsui H.-C.T."/>
            <person name="Winkler M.E."/>
        </authorList>
    </citation>
    <scope>NUCLEOTIDE SEQUENCE</scope>
</reference>
<dbReference type="PANTHER" id="PTHR45947">
    <property type="entry name" value="SULFOQUINOVOSYL TRANSFERASE SQD2"/>
    <property type="match status" value="1"/>
</dbReference>
<proteinExistence type="predicted"/>
<dbReference type="AlphaFoldDB" id="A0A382V3I2"/>
<name>A0A382V3I2_9ZZZZ</name>